<dbReference type="STRING" id="679201.HMPREF9334_00553"/>
<name>G5GMS2_9FIRM</name>
<dbReference type="AlphaFoldDB" id="G5GMS2"/>
<sequence>MMKRYRKIAALIATVAFLTEPSYVLAEEGAQAVQESAAANAVTPKLLYTYKSTAYKYQIMCPQKPVGIIPASALFENREGEILIFDNEEYHIKYAWVVLVNAFPENTLPNLNTIDPEEAVTLLQKIMGSNAYEGIMLVNVTEANKAIFAMTAKEIEIDEDGDGTPDATATADNQMAVLFFRGENGERYGLELIDNPTLRPASVATFLAGAATLHARA</sequence>
<accession>G5GMS2</accession>
<feature type="chain" id="PRO_5003477409" evidence="1">
    <location>
        <begin position="27"/>
        <end position="217"/>
    </location>
</feature>
<dbReference type="EMBL" id="ACZM01000004">
    <property type="protein sequence ID" value="EHG21850.1"/>
    <property type="molecule type" value="Genomic_DNA"/>
</dbReference>
<gene>
    <name evidence="2" type="ORF">HMPREF9334_00553</name>
</gene>
<organism evidence="2 3">
    <name type="scientific">Selenomonas infelix ATCC 43532</name>
    <dbReference type="NCBI Taxonomy" id="679201"/>
    <lineage>
        <taxon>Bacteria</taxon>
        <taxon>Bacillati</taxon>
        <taxon>Bacillota</taxon>
        <taxon>Negativicutes</taxon>
        <taxon>Selenomonadales</taxon>
        <taxon>Selenomonadaceae</taxon>
        <taxon>Selenomonas</taxon>
    </lineage>
</organism>
<keyword evidence="3" id="KW-1185">Reference proteome</keyword>
<proteinExistence type="predicted"/>
<keyword evidence="1" id="KW-0732">Signal</keyword>
<evidence type="ECO:0000256" key="1">
    <source>
        <dbReference type="SAM" id="SignalP"/>
    </source>
</evidence>
<dbReference type="RefSeq" id="WP_006692003.1">
    <property type="nucleotide sequence ID" value="NZ_JH376797.1"/>
</dbReference>
<protein>
    <submittedName>
        <fullName evidence="2">Uncharacterized protein</fullName>
    </submittedName>
</protein>
<comment type="caution">
    <text evidence="2">The sequence shown here is derived from an EMBL/GenBank/DDBJ whole genome shotgun (WGS) entry which is preliminary data.</text>
</comment>
<evidence type="ECO:0000313" key="3">
    <source>
        <dbReference type="Proteomes" id="UP000004129"/>
    </source>
</evidence>
<dbReference type="HOGENOM" id="CLU_111143_0_0_9"/>
<feature type="signal peptide" evidence="1">
    <location>
        <begin position="1"/>
        <end position="26"/>
    </location>
</feature>
<dbReference type="eggNOG" id="ENOG5032TEC">
    <property type="taxonomic scope" value="Bacteria"/>
</dbReference>
<dbReference type="PATRIC" id="fig|679201.3.peg.556"/>
<dbReference type="Proteomes" id="UP000004129">
    <property type="component" value="Unassembled WGS sequence"/>
</dbReference>
<reference evidence="2 3" key="1">
    <citation type="submission" date="2011-08" db="EMBL/GenBank/DDBJ databases">
        <title>The Genome Sequence of Selenomonas infelix ATCC 43532.</title>
        <authorList>
            <consortium name="The Broad Institute Genome Sequencing Platform"/>
            <person name="Earl A."/>
            <person name="Ward D."/>
            <person name="Feldgarden M."/>
            <person name="Gevers D."/>
            <person name="Izard J."/>
            <person name="Blanton J.M."/>
            <person name="Baranova O.V."/>
            <person name="Dewhirst F.E."/>
            <person name="Young S.K."/>
            <person name="Zeng Q."/>
            <person name="Gargeya S."/>
            <person name="Fitzgerald M."/>
            <person name="Haas B."/>
            <person name="Abouelleil A."/>
            <person name="Alvarado L."/>
            <person name="Arachchi H.M."/>
            <person name="Berlin A."/>
            <person name="Brown A."/>
            <person name="Chapman S.B."/>
            <person name="Chen Z."/>
            <person name="Dunbar C."/>
            <person name="Freedman E."/>
            <person name="Gearin G."/>
            <person name="Gellesch M."/>
            <person name="Goldberg J."/>
            <person name="Griggs A."/>
            <person name="Gujja S."/>
            <person name="Heiman D."/>
            <person name="Howarth C."/>
            <person name="Larson L."/>
            <person name="Lui A."/>
            <person name="MacDonald P.J.P."/>
            <person name="Montmayeur A."/>
            <person name="Murphy C."/>
            <person name="Neiman D."/>
            <person name="Pearson M."/>
            <person name="Priest M."/>
            <person name="Roberts A."/>
            <person name="Saif S."/>
            <person name="Shea T."/>
            <person name="Shenoy N."/>
            <person name="Sisk P."/>
            <person name="Stolte C."/>
            <person name="Sykes S."/>
            <person name="Wortman J."/>
            <person name="Nusbaum C."/>
            <person name="Birren B."/>
        </authorList>
    </citation>
    <scope>NUCLEOTIDE SEQUENCE [LARGE SCALE GENOMIC DNA]</scope>
    <source>
        <strain evidence="2 3">ATCC 43532</strain>
    </source>
</reference>
<evidence type="ECO:0000313" key="2">
    <source>
        <dbReference type="EMBL" id="EHG21850.1"/>
    </source>
</evidence>